<keyword evidence="5" id="KW-0378">Hydrolase</keyword>
<evidence type="ECO:0000313" key="9">
    <source>
        <dbReference type="Proteomes" id="UP000251314"/>
    </source>
</evidence>
<evidence type="ECO:0000256" key="6">
    <source>
        <dbReference type="ARBA" id="ARBA00023295"/>
    </source>
</evidence>
<dbReference type="Gene3D" id="3.20.20.300">
    <property type="entry name" value="Glycoside hydrolase, family 3, N-terminal domain"/>
    <property type="match status" value="1"/>
</dbReference>
<dbReference type="GO" id="GO:0009251">
    <property type="term" value="P:glucan catabolic process"/>
    <property type="evidence" value="ECO:0007669"/>
    <property type="project" value="TreeGrafter"/>
</dbReference>
<proteinExistence type="inferred from homology"/>
<dbReference type="InterPro" id="IPR051915">
    <property type="entry name" value="Cellulose_Degrad_GH3"/>
</dbReference>
<keyword evidence="6" id="KW-0326">Glycosidase</keyword>
<name>A0A329RFA1_9STRA</name>
<gene>
    <name evidence="8" type="ORF">PC110_g20522</name>
</gene>
<dbReference type="EC" id="3.2.1.21" evidence="3"/>
<feature type="domain" description="Glycoside hydrolase family 3 N-terminal" evidence="7">
    <location>
        <begin position="89"/>
        <end position="382"/>
    </location>
</feature>
<dbReference type="Proteomes" id="UP000251314">
    <property type="component" value="Unassembled WGS sequence"/>
</dbReference>
<dbReference type="InterPro" id="IPR001764">
    <property type="entry name" value="Glyco_hydro_3_N"/>
</dbReference>
<accession>A0A329RFA1</accession>
<dbReference type="VEuPathDB" id="FungiDB:PC110_g20522"/>
<dbReference type="PRINTS" id="PR00133">
    <property type="entry name" value="GLHYDRLASE3"/>
</dbReference>
<reference evidence="8 9" key="1">
    <citation type="submission" date="2018-01" db="EMBL/GenBank/DDBJ databases">
        <title>Draft genome of the strawberry crown rot pathogen Phytophthora cactorum.</title>
        <authorList>
            <person name="Armitage A.D."/>
            <person name="Lysoe E."/>
            <person name="Nellist C.F."/>
            <person name="Harrison R.J."/>
            <person name="Brurberg M.B."/>
        </authorList>
    </citation>
    <scope>NUCLEOTIDE SEQUENCE [LARGE SCALE GENOMIC DNA]</scope>
    <source>
        <strain evidence="8 9">10300</strain>
    </source>
</reference>
<dbReference type="STRING" id="29920.A0A329RFA1"/>
<protein>
    <recommendedName>
        <fullName evidence="3">beta-glucosidase</fullName>
        <ecNumber evidence="3">3.2.1.21</ecNumber>
    </recommendedName>
</protein>
<dbReference type="PANTHER" id="PTHR30620">
    <property type="entry name" value="PERIPLASMIC BETA-GLUCOSIDASE-RELATED"/>
    <property type="match status" value="1"/>
</dbReference>
<evidence type="ECO:0000256" key="3">
    <source>
        <dbReference type="ARBA" id="ARBA00012744"/>
    </source>
</evidence>
<evidence type="ECO:0000256" key="1">
    <source>
        <dbReference type="ARBA" id="ARBA00000448"/>
    </source>
</evidence>
<evidence type="ECO:0000313" key="8">
    <source>
        <dbReference type="EMBL" id="RAW23041.1"/>
    </source>
</evidence>
<keyword evidence="9" id="KW-1185">Reference proteome</keyword>
<evidence type="ECO:0000256" key="5">
    <source>
        <dbReference type="ARBA" id="ARBA00022801"/>
    </source>
</evidence>
<organism evidence="8 9">
    <name type="scientific">Phytophthora cactorum</name>
    <dbReference type="NCBI Taxonomy" id="29920"/>
    <lineage>
        <taxon>Eukaryota</taxon>
        <taxon>Sar</taxon>
        <taxon>Stramenopiles</taxon>
        <taxon>Oomycota</taxon>
        <taxon>Peronosporomycetes</taxon>
        <taxon>Peronosporales</taxon>
        <taxon>Peronosporaceae</taxon>
        <taxon>Phytophthora</taxon>
    </lineage>
</organism>
<sequence>MLSVDGSEAIGKLSFSETHVVLSLFDLLPTVHTISPPKQFVRVKSMLPSLFAVVCSAAALTSAVDTADVYDAPAQAIVNGFSTAQMLGQMTQLTLRAVMNDTTRELNETTVRLFAKQHVGSYFNTFWDKPIDNRYSYNASEFRSIIQRIQEISMEENGGHPIIYGINSVHGANYVDGSVLMPHQVNFGATFNPDLVYEAARITARYKEAARISWIFGPILDISQNLLWARTYETFGEDPYLASVMGAAVVRGLQSYNQTAVCLKHFIGYSKTPTDHDKDNVNIPDFDLLNYFIPSFKAALEAGAMTTMESYTSINGEPVIASSRMLDGLLRSDLEFNGVLVSDWGEIYNLHDFHRVSATREEAVATSLMQTSVDMSMVLADTDFIEYGLNMLKENPD</sequence>
<dbReference type="EMBL" id="MJFZ01001147">
    <property type="protein sequence ID" value="RAW23041.1"/>
    <property type="molecule type" value="Genomic_DNA"/>
</dbReference>
<dbReference type="Pfam" id="PF00933">
    <property type="entry name" value="Glyco_hydro_3"/>
    <property type="match status" value="1"/>
</dbReference>
<dbReference type="OrthoDB" id="416222at2759"/>
<keyword evidence="4" id="KW-0732">Signal</keyword>
<dbReference type="InterPro" id="IPR017853">
    <property type="entry name" value="GH"/>
</dbReference>
<evidence type="ECO:0000259" key="7">
    <source>
        <dbReference type="Pfam" id="PF00933"/>
    </source>
</evidence>
<dbReference type="FunFam" id="3.20.20.300:FF:000007">
    <property type="entry name" value="Lysosomal beta glucosidase"/>
    <property type="match status" value="1"/>
</dbReference>
<dbReference type="PANTHER" id="PTHR30620:SF16">
    <property type="entry name" value="LYSOSOMAL BETA GLUCOSIDASE"/>
    <property type="match status" value="1"/>
</dbReference>
<evidence type="ECO:0000256" key="2">
    <source>
        <dbReference type="ARBA" id="ARBA00005336"/>
    </source>
</evidence>
<comment type="caution">
    <text evidence="8">The sequence shown here is derived from an EMBL/GenBank/DDBJ whole genome shotgun (WGS) entry which is preliminary data.</text>
</comment>
<dbReference type="SUPFAM" id="SSF51445">
    <property type="entry name" value="(Trans)glycosidases"/>
    <property type="match status" value="1"/>
</dbReference>
<evidence type="ECO:0000256" key="4">
    <source>
        <dbReference type="ARBA" id="ARBA00022729"/>
    </source>
</evidence>
<dbReference type="InterPro" id="IPR036962">
    <property type="entry name" value="Glyco_hydro_3_N_sf"/>
</dbReference>
<dbReference type="GO" id="GO:0008422">
    <property type="term" value="F:beta-glucosidase activity"/>
    <property type="evidence" value="ECO:0007669"/>
    <property type="project" value="UniProtKB-EC"/>
</dbReference>
<dbReference type="AlphaFoldDB" id="A0A329RFA1"/>
<comment type="similarity">
    <text evidence="2">Belongs to the glycosyl hydrolase 3 family.</text>
</comment>
<comment type="catalytic activity">
    <reaction evidence="1">
        <text>Hydrolysis of terminal, non-reducing beta-D-glucosyl residues with release of beta-D-glucose.</text>
        <dbReference type="EC" id="3.2.1.21"/>
    </reaction>
</comment>